<organism evidence="1">
    <name type="scientific">Inoviridae sp. ct1ro12</name>
    <dbReference type="NCBI Taxonomy" id="2826756"/>
    <lineage>
        <taxon>Viruses</taxon>
        <taxon>Monodnaviria</taxon>
        <taxon>Loebvirae</taxon>
        <taxon>Hofneiviricota</taxon>
        <taxon>Faserviricetes</taxon>
        <taxon>Tubulavirales</taxon>
        <taxon>Inoviridae</taxon>
    </lineage>
</organism>
<accession>A0A8S5R007</accession>
<dbReference type="EMBL" id="BK015781">
    <property type="protein sequence ID" value="DAE24688.1"/>
    <property type="molecule type" value="Genomic_DNA"/>
</dbReference>
<protein>
    <submittedName>
        <fullName evidence="1">Uncharacterized protein</fullName>
    </submittedName>
</protein>
<proteinExistence type="predicted"/>
<evidence type="ECO:0000313" key="1">
    <source>
        <dbReference type="EMBL" id="DAE24688.1"/>
    </source>
</evidence>
<reference evidence="1" key="1">
    <citation type="journal article" date="2021" name="Proc. Natl. Acad. Sci. U.S.A.">
        <title>A Catalog of Tens of Thousands of Viruses from Human Metagenomes Reveals Hidden Associations with Chronic Diseases.</title>
        <authorList>
            <person name="Tisza M.J."/>
            <person name="Buck C.B."/>
        </authorList>
    </citation>
    <scope>NUCLEOTIDE SEQUENCE</scope>
    <source>
        <strain evidence="1">Ct1ro12</strain>
    </source>
</reference>
<sequence length="48" mass="5354">MQFNQKSICDISIDLHLKYNYLHISATTALITLPSALPLSSDMTAFII</sequence>
<name>A0A8S5R007_9VIRU</name>